<accession>A0ABD3KN05</accession>
<comment type="caution">
    <text evidence="2">The sequence shown here is derived from an EMBL/GenBank/DDBJ whole genome shotgun (WGS) entry which is preliminary data.</text>
</comment>
<dbReference type="SUPFAM" id="SSF55008">
    <property type="entry name" value="HMA, heavy metal-associated domain"/>
    <property type="match status" value="1"/>
</dbReference>
<dbReference type="Gene3D" id="3.30.70.100">
    <property type="match status" value="1"/>
</dbReference>
<evidence type="ECO:0000313" key="2">
    <source>
        <dbReference type="EMBL" id="KAL3740938.1"/>
    </source>
</evidence>
<protein>
    <submittedName>
        <fullName evidence="2">Uncharacterized protein</fullName>
    </submittedName>
</protein>
<evidence type="ECO:0000256" key="1">
    <source>
        <dbReference type="SAM" id="MobiDB-lite"/>
    </source>
</evidence>
<dbReference type="AlphaFoldDB" id="A0ABD3KN05"/>
<name>A0ABD3KN05_EUCGL</name>
<organism evidence="2 3">
    <name type="scientific">Eucalyptus globulus</name>
    <name type="common">Tasmanian blue gum</name>
    <dbReference type="NCBI Taxonomy" id="34317"/>
    <lineage>
        <taxon>Eukaryota</taxon>
        <taxon>Viridiplantae</taxon>
        <taxon>Streptophyta</taxon>
        <taxon>Embryophyta</taxon>
        <taxon>Tracheophyta</taxon>
        <taxon>Spermatophyta</taxon>
        <taxon>Magnoliopsida</taxon>
        <taxon>eudicotyledons</taxon>
        <taxon>Gunneridae</taxon>
        <taxon>Pentapetalae</taxon>
        <taxon>rosids</taxon>
        <taxon>malvids</taxon>
        <taxon>Myrtales</taxon>
        <taxon>Myrtaceae</taxon>
        <taxon>Myrtoideae</taxon>
        <taxon>Eucalypteae</taxon>
        <taxon>Eucalyptus</taxon>
    </lineage>
</organism>
<dbReference type="EMBL" id="JBJKBG010000005">
    <property type="protein sequence ID" value="KAL3740938.1"/>
    <property type="molecule type" value="Genomic_DNA"/>
</dbReference>
<dbReference type="InterPro" id="IPR036163">
    <property type="entry name" value="HMA_dom_sf"/>
</dbReference>
<gene>
    <name evidence="2" type="ORF">ACJRO7_022115</name>
</gene>
<reference evidence="2 3" key="1">
    <citation type="submission" date="2024-11" db="EMBL/GenBank/DDBJ databases">
        <title>Chromosome-level genome assembly of Eucalyptus globulus Labill. provides insights into its genome evolution.</title>
        <authorList>
            <person name="Li X."/>
        </authorList>
    </citation>
    <scope>NUCLEOTIDE SEQUENCE [LARGE SCALE GENOMIC DNA]</scope>
    <source>
        <strain evidence="2">CL2024</strain>
        <tissue evidence="2">Fresh tender leaves</tissue>
    </source>
</reference>
<proteinExistence type="predicted"/>
<feature type="region of interest" description="Disordered" evidence="1">
    <location>
        <begin position="77"/>
        <end position="100"/>
    </location>
</feature>
<keyword evidence="3" id="KW-1185">Reference proteome</keyword>
<evidence type="ECO:0000313" key="3">
    <source>
        <dbReference type="Proteomes" id="UP001634007"/>
    </source>
</evidence>
<sequence length="184" mass="20542">MAEKVTKMEIKVDLQCWRCYKKIKKILCKFPQIRDQKYNEKQNTVSITVVCCSPEKIRQMIICKGGETVLGVEIQLDKPKEPEKKQPPENKPDQKLSKAPIPVVDSPRVPAYPMVPVYPMVGVCCCPPGYGGYGGGPCYCGRRRRVMCGDGCGRPASECRGGRGYYVSPCDYFNEENATGCTVM</sequence>
<feature type="compositionally biased region" description="Basic and acidic residues" evidence="1">
    <location>
        <begin position="77"/>
        <end position="96"/>
    </location>
</feature>
<dbReference type="PANTHER" id="PTHR47005:SF5">
    <property type="entry name" value="HEAVY METAL TRANSPORT_DETOXIFICATION SUPERFAMILY PROTEIN"/>
    <property type="match status" value="1"/>
</dbReference>
<dbReference type="Proteomes" id="UP001634007">
    <property type="component" value="Unassembled WGS sequence"/>
</dbReference>
<dbReference type="PANTHER" id="PTHR47005">
    <property type="entry name" value="HEAVY METAL TRANSPORT/DETOXIFICATION SUPERFAMILY PROTEIN"/>
    <property type="match status" value="1"/>
</dbReference>